<comment type="caution">
    <text evidence="3">The sequence shown here is derived from an EMBL/GenBank/DDBJ whole genome shotgun (WGS) entry which is preliminary data.</text>
</comment>
<dbReference type="Proteomes" id="UP001149140">
    <property type="component" value="Unassembled WGS sequence"/>
</dbReference>
<organism evidence="3 4">
    <name type="scientific">Solirubrobacter ginsenosidimutans</name>
    <dbReference type="NCBI Taxonomy" id="490573"/>
    <lineage>
        <taxon>Bacteria</taxon>
        <taxon>Bacillati</taxon>
        <taxon>Actinomycetota</taxon>
        <taxon>Thermoleophilia</taxon>
        <taxon>Solirubrobacterales</taxon>
        <taxon>Solirubrobacteraceae</taxon>
        <taxon>Solirubrobacter</taxon>
    </lineage>
</organism>
<evidence type="ECO:0000256" key="1">
    <source>
        <dbReference type="ARBA" id="ARBA00008791"/>
    </source>
</evidence>
<proteinExistence type="inferred from homology"/>
<feature type="domain" description="UspA" evidence="2">
    <location>
        <begin position="135"/>
        <end position="270"/>
    </location>
</feature>
<sequence>MSTILIGVDASERSTDALAFGRRLAEICNSPVLLARAITNAGRLCRPLSSERDSLNGIDSSRVTVRTVVSPSPARALHELAETERAEIIIVGSSHTSSVGRVTPGSTGECLLQGAPCAVAVVPHGYRTRADEPVQRIGVAYDGSEQAMAAVAGAVGLARAFGAELEVIGVVTAKSYGSSAAGVGYFARPEDVERNVRESLDTLVAGLPVDVTAESVLLAGDPAQLLAERSGELDLMIAGSRGYGPLRSVLVGRVTDRLMRMAFCPMIIVPRGTDVPLRALFGATASNMAN</sequence>
<name>A0A9X3N0T5_9ACTN</name>
<dbReference type="CDD" id="cd00293">
    <property type="entry name" value="USP-like"/>
    <property type="match status" value="2"/>
</dbReference>
<comment type="similarity">
    <text evidence="1">Belongs to the universal stress protein A family.</text>
</comment>
<dbReference type="PANTHER" id="PTHR46268:SF6">
    <property type="entry name" value="UNIVERSAL STRESS PROTEIN UP12"/>
    <property type="match status" value="1"/>
</dbReference>
<keyword evidence="4" id="KW-1185">Reference proteome</keyword>
<dbReference type="EMBL" id="JAPDOD010000040">
    <property type="protein sequence ID" value="MDA0164973.1"/>
    <property type="molecule type" value="Genomic_DNA"/>
</dbReference>
<dbReference type="RefSeq" id="WP_270044227.1">
    <property type="nucleotide sequence ID" value="NZ_JAPDOD010000040.1"/>
</dbReference>
<evidence type="ECO:0000259" key="2">
    <source>
        <dbReference type="Pfam" id="PF00582"/>
    </source>
</evidence>
<dbReference type="AlphaFoldDB" id="A0A9X3N0T5"/>
<evidence type="ECO:0000313" key="3">
    <source>
        <dbReference type="EMBL" id="MDA0164973.1"/>
    </source>
</evidence>
<dbReference type="Pfam" id="PF00582">
    <property type="entry name" value="Usp"/>
    <property type="match status" value="2"/>
</dbReference>
<dbReference type="InterPro" id="IPR006015">
    <property type="entry name" value="Universal_stress_UspA"/>
</dbReference>
<feature type="domain" description="UspA" evidence="2">
    <location>
        <begin position="2"/>
        <end position="123"/>
    </location>
</feature>
<protein>
    <submittedName>
        <fullName evidence="3">Universal stress protein</fullName>
    </submittedName>
</protein>
<dbReference type="Gene3D" id="3.40.50.12370">
    <property type="match status" value="1"/>
</dbReference>
<accession>A0A9X3N0T5</accession>
<reference evidence="3" key="1">
    <citation type="submission" date="2022-10" db="EMBL/GenBank/DDBJ databases">
        <title>The WGS of Solirubrobacter ginsenosidimutans DSM 21036.</title>
        <authorList>
            <person name="Jiang Z."/>
        </authorList>
    </citation>
    <scope>NUCLEOTIDE SEQUENCE</scope>
    <source>
        <strain evidence="3">DSM 21036</strain>
    </source>
</reference>
<dbReference type="SUPFAM" id="SSF52402">
    <property type="entry name" value="Adenine nucleotide alpha hydrolases-like"/>
    <property type="match status" value="2"/>
</dbReference>
<dbReference type="PRINTS" id="PR01438">
    <property type="entry name" value="UNVRSLSTRESS"/>
</dbReference>
<dbReference type="InterPro" id="IPR006016">
    <property type="entry name" value="UspA"/>
</dbReference>
<dbReference type="PANTHER" id="PTHR46268">
    <property type="entry name" value="STRESS RESPONSE PROTEIN NHAX"/>
    <property type="match status" value="1"/>
</dbReference>
<evidence type="ECO:0000313" key="4">
    <source>
        <dbReference type="Proteomes" id="UP001149140"/>
    </source>
</evidence>
<gene>
    <name evidence="3" type="ORF">OM076_32180</name>
</gene>